<dbReference type="PANTHER" id="PTHR33525:SF4">
    <property type="entry name" value="CYCLIC DI-GMP PHOSPHODIESTERASE CDGJ"/>
    <property type="match status" value="1"/>
</dbReference>
<dbReference type="Pfam" id="PF08668">
    <property type="entry name" value="HDOD"/>
    <property type="match status" value="1"/>
</dbReference>
<dbReference type="Gene3D" id="1.10.3210.10">
    <property type="entry name" value="Hypothetical protein af1432"/>
    <property type="match status" value="1"/>
</dbReference>
<dbReference type="SUPFAM" id="SSF141868">
    <property type="entry name" value="EAL domain-like"/>
    <property type="match status" value="1"/>
</dbReference>
<dbReference type="InterPro" id="IPR052340">
    <property type="entry name" value="RNase_Y/CdgJ"/>
</dbReference>
<dbReference type="Gene3D" id="3.20.20.450">
    <property type="entry name" value="EAL domain"/>
    <property type="match status" value="1"/>
</dbReference>
<dbReference type="Proteomes" id="UP000199459">
    <property type="component" value="Unassembled WGS sequence"/>
</dbReference>
<dbReference type="OrthoDB" id="9804751at2"/>
<dbReference type="InterPro" id="IPR014408">
    <property type="entry name" value="dGMP_Pdiesterase_EAL/HD-GYP"/>
</dbReference>
<name>A0A1H8AFF4_9PROT</name>
<dbReference type="InterPro" id="IPR035919">
    <property type="entry name" value="EAL_sf"/>
</dbReference>
<sequence length="414" mass="47061">MNEVFLGRLPILDNKQNIVAFELLFRSNQLNKVRVTDNRAASANVIIDTYGQLGIEKVMGKRRGFIKVDAKFLMSDAVFLLPKSQIVFEILRSVEIDDALIKRCKEIRRKGYQIALTGVVYVDERLDRLMPMVNVVKVNVSELESKELVRLIKKLRRWPVLLLAEKVENRETARKCIEQGFNMLQGFYFARPEIISGKRIDPSKLSLLKLLLLVVKDSEVVDIENELKYQPGLSYNLLRMVNSAATGTARTVNSIKRAIMILGRKQLQRWVQILLYSAKQKDGSTSDALIQTASVRGKLLELIAIADRPHDKNHHDRAFMVGVLSLLDTLLGMKMSELVKTLSIQKDMSDALLSRRGYLGRQLALIEAHEIGEFETVSSILSELGFLNMTEFTQLELEALVWANRINDMVNSEC</sequence>
<dbReference type="Pfam" id="PF00563">
    <property type="entry name" value="EAL"/>
    <property type="match status" value="1"/>
</dbReference>
<evidence type="ECO:0000259" key="1">
    <source>
        <dbReference type="PROSITE" id="PS51833"/>
    </source>
</evidence>
<dbReference type="PIRSF" id="PIRSF003180">
    <property type="entry name" value="DiGMPpdiest_YuxH"/>
    <property type="match status" value="1"/>
</dbReference>
<dbReference type="AlphaFoldDB" id="A0A1H8AFF4"/>
<evidence type="ECO:0000313" key="2">
    <source>
        <dbReference type="EMBL" id="SEM68529.1"/>
    </source>
</evidence>
<proteinExistence type="predicted"/>
<feature type="domain" description="HDOD" evidence="1">
    <location>
        <begin position="200"/>
        <end position="390"/>
    </location>
</feature>
<gene>
    <name evidence="2" type="ORF">SAMN05216325_10184</name>
</gene>
<dbReference type="InterPro" id="IPR013976">
    <property type="entry name" value="HDOD"/>
</dbReference>
<evidence type="ECO:0000313" key="3">
    <source>
        <dbReference type="Proteomes" id="UP000199459"/>
    </source>
</evidence>
<dbReference type="RefSeq" id="WP_090626928.1">
    <property type="nucleotide sequence ID" value="NZ_FOCP01000001.1"/>
</dbReference>
<organism evidence="2 3">
    <name type="scientific">Nitrosomonas marina</name>
    <dbReference type="NCBI Taxonomy" id="917"/>
    <lineage>
        <taxon>Bacteria</taxon>
        <taxon>Pseudomonadati</taxon>
        <taxon>Pseudomonadota</taxon>
        <taxon>Betaproteobacteria</taxon>
        <taxon>Nitrosomonadales</taxon>
        <taxon>Nitrosomonadaceae</taxon>
        <taxon>Nitrosomonas</taxon>
    </lineage>
</organism>
<dbReference type="STRING" id="917.SAMN05216326_11263"/>
<protein>
    <submittedName>
        <fullName evidence="2">EAL and modified HD-GYP domain-containing signal transduction protein</fullName>
    </submittedName>
</protein>
<dbReference type="EMBL" id="FOCP01000001">
    <property type="protein sequence ID" value="SEM68529.1"/>
    <property type="molecule type" value="Genomic_DNA"/>
</dbReference>
<dbReference type="InterPro" id="IPR001633">
    <property type="entry name" value="EAL_dom"/>
</dbReference>
<dbReference type="PANTHER" id="PTHR33525">
    <property type="match status" value="1"/>
</dbReference>
<dbReference type="PROSITE" id="PS51833">
    <property type="entry name" value="HDOD"/>
    <property type="match status" value="1"/>
</dbReference>
<accession>A0A1H8AFF4</accession>
<dbReference type="SUPFAM" id="SSF109604">
    <property type="entry name" value="HD-domain/PDEase-like"/>
    <property type="match status" value="1"/>
</dbReference>
<reference evidence="2 3" key="1">
    <citation type="submission" date="2016-10" db="EMBL/GenBank/DDBJ databases">
        <authorList>
            <person name="de Groot N.N."/>
        </authorList>
    </citation>
    <scope>NUCLEOTIDE SEQUENCE [LARGE SCALE GENOMIC DNA]</scope>
    <source>
        <strain evidence="2 3">Nm22</strain>
    </source>
</reference>